<sequence length="1095" mass="117078">MRWRLLGPVRLVDDSCPEAGEADAGIDLGPAKQRCVLAALLLTPRQVVPVSTLIDRVWGEAPPTSRTPIAPYATRLRRVLDPVFGPDTLRYAAGGYLIDCEPDLVDLHRSRRKVFEARAAEEAGDDHSAAELLLDALRDWGDEALTGVPGAWAARVRYTLAREKLDVLARLGRAGLRLGRAEEVAERLAPYAAEHPTVEALIAAQMNALAAAGRPAQALEAFARTRDAIAEELGSEPGFELSDLHTRILRGDGRPGAGQPGRSSGPVARPGAPAQLPADAMAFTGRRAELAELDHALLGRTEPDPVNPGRAHLDRAHLDRAHLDRAHSGGASSGGALPGGALPGGARGGALPDGARPGGAFSGGAFSSGAFSSGAFSGRVSGGGMRVAVITGPPGVGKSALAVHWGHRARHHFPDGQLHLNLRGYDRCDVMSPEEAARNLIVALVPDRPVPAGLDARAGLLRSLLAGRRMLLVLDNARDADHVRPLLPGTDGCAVVVTSRDRLIGLVATPGALPVPLEALDGDDARELLAGRLGAGRLAAEPCTVAGLMDATAGLPLALVTVAARAAMRARQPLAELAAEISASRLDGLRGPDEATDPSSVFSWSYRALSPDAARLFRLFGAFPGPDISAAAAASLIGDAPGHAETAGGAAGTSGDTARSSRPAGAGGSAGEAFGAAAALAELVAASLISEHRPGRYDMHELLRAYAESLLPRAERDPAVRRLLDHHLHTGHAAALCLDPQREPLRLPPVPPGVAPEAIGGEAAALEWFGAEHDNLMALIRMVGEDDGRSGEDDGLHDFGWHDYGWHDYGRHDYGWHDYGRHDYGWHDYGWHDFGSRDSGWQDYGWRLPWVLIDFLDRQGHWDDWIAVEEIAVAAARRRGEVRAEALAQRVLARGYVQLGHYEEAEPHYAEADRLYQAAGDPVGEAHTLFSLSWMREQQDRYDDCLRHTSRALDLYRGAGHRVGEARALNALGWYLGHHGHYDLTLRHCQDALRLQHELGDRYGQAAAWDSIGWAHHHLGDHGKAVAGYRRALELYRAAGDLLNEAEIREHLGDAYAAAGGRDAATRQWRQALALLEKLDHPGAATLRAKLELSR</sequence>
<name>A0A931FWB8_9ACTN</name>
<keyword evidence="5" id="KW-0802">TPR repeat</keyword>
<dbReference type="InterPro" id="IPR002182">
    <property type="entry name" value="NB-ARC"/>
</dbReference>
<evidence type="ECO:0000313" key="9">
    <source>
        <dbReference type="EMBL" id="MBG0561180.1"/>
    </source>
</evidence>
<dbReference type="Proteomes" id="UP000598146">
    <property type="component" value="Unassembled WGS sequence"/>
</dbReference>
<organism evidence="9 10">
    <name type="scientific">Actinoplanes aureus</name>
    <dbReference type="NCBI Taxonomy" id="2792083"/>
    <lineage>
        <taxon>Bacteria</taxon>
        <taxon>Bacillati</taxon>
        <taxon>Actinomycetota</taxon>
        <taxon>Actinomycetes</taxon>
        <taxon>Micromonosporales</taxon>
        <taxon>Micromonosporaceae</taxon>
        <taxon>Actinoplanes</taxon>
    </lineage>
</organism>
<feature type="compositionally biased region" description="Gly residues" evidence="7">
    <location>
        <begin position="331"/>
        <end position="348"/>
    </location>
</feature>
<dbReference type="PANTHER" id="PTHR35807">
    <property type="entry name" value="TRANSCRIPTIONAL REGULATOR REDD-RELATED"/>
    <property type="match status" value="1"/>
</dbReference>
<feature type="region of interest" description="Disordered" evidence="7">
    <location>
        <begin position="249"/>
        <end position="274"/>
    </location>
</feature>
<gene>
    <name evidence="9" type="ORF">I4J89_06855</name>
</gene>
<evidence type="ECO:0000256" key="5">
    <source>
        <dbReference type="PROSITE-ProRule" id="PRU00339"/>
    </source>
</evidence>
<proteinExistence type="inferred from homology"/>
<evidence type="ECO:0000256" key="6">
    <source>
        <dbReference type="PROSITE-ProRule" id="PRU01091"/>
    </source>
</evidence>
<feature type="repeat" description="TPR" evidence="5">
    <location>
        <begin position="1006"/>
        <end position="1039"/>
    </location>
</feature>
<comment type="caution">
    <text evidence="9">The sequence shown here is derived from an EMBL/GenBank/DDBJ whole genome shotgun (WGS) entry which is preliminary data.</text>
</comment>
<feature type="region of interest" description="Disordered" evidence="7">
    <location>
        <begin position="643"/>
        <end position="668"/>
    </location>
</feature>
<dbReference type="Gene3D" id="1.25.40.10">
    <property type="entry name" value="Tetratricopeptide repeat domain"/>
    <property type="match status" value="3"/>
</dbReference>
<dbReference type="GO" id="GO:0006355">
    <property type="term" value="P:regulation of DNA-templated transcription"/>
    <property type="evidence" value="ECO:0007669"/>
    <property type="project" value="InterPro"/>
</dbReference>
<keyword evidence="3 6" id="KW-0238">DNA-binding</keyword>
<evidence type="ECO:0000256" key="1">
    <source>
        <dbReference type="ARBA" id="ARBA00005820"/>
    </source>
</evidence>
<reference evidence="9" key="1">
    <citation type="submission" date="2020-11" db="EMBL/GenBank/DDBJ databases">
        <title>Isolation and identification of active actinomycetes.</title>
        <authorList>
            <person name="Sun X."/>
        </authorList>
    </citation>
    <scope>NUCLEOTIDE SEQUENCE</scope>
    <source>
        <strain evidence="9">NEAU-A11</strain>
    </source>
</reference>
<dbReference type="AlphaFoldDB" id="A0A931FWB8"/>
<dbReference type="PROSITE" id="PS50005">
    <property type="entry name" value="TPR"/>
    <property type="match status" value="1"/>
</dbReference>
<feature type="region of interest" description="Disordered" evidence="7">
    <location>
        <begin position="325"/>
        <end position="355"/>
    </location>
</feature>
<dbReference type="CDD" id="cd15831">
    <property type="entry name" value="BTAD"/>
    <property type="match status" value="1"/>
</dbReference>
<comment type="similarity">
    <text evidence="1">Belongs to the AfsR/DnrI/RedD regulatory family.</text>
</comment>
<dbReference type="SMART" id="SM00862">
    <property type="entry name" value="Trans_reg_C"/>
    <property type="match status" value="1"/>
</dbReference>
<dbReference type="InterPro" id="IPR036388">
    <property type="entry name" value="WH-like_DNA-bd_sf"/>
</dbReference>
<dbReference type="InterPro" id="IPR016032">
    <property type="entry name" value="Sig_transdc_resp-reg_C-effctor"/>
</dbReference>
<dbReference type="GO" id="GO:0000160">
    <property type="term" value="P:phosphorelay signal transduction system"/>
    <property type="evidence" value="ECO:0007669"/>
    <property type="project" value="InterPro"/>
</dbReference>
<protein>
    <submittedName>
        <fullName evidence="9">Winged helix-turn-helix domain-containing protein</fullName>
    </submittedName>
</protein>
<evidence type="ECO:0000259" key="8">
    <source>
        <dbReference type="PROSITE" id="PS51755"/>
    </source>
</evidence>
<dbReference type="Pfam" id="PF00486">
    <property type="entry name" value="Trans_reg_C"/>
    <property type="match status" value="1"/>
</dbReference>
<dbReference type="InterPro" id="IPR051677">
    <property type="entry name" value="AfsR-DnrI-RedD_regulator"/>
</dbReference>
<dbReference type="Gene3D" id="1.10.10.10">
    <property type="entry name" value="Winged helix-like DNA-binding domain superfamily/Winged helix DNA-binding domain"/>
    <property type="match status" value="1"/>
</dbReference>
<dbReference type="PRINTS" id="PR00364">
    <property type="entry name" value="DISEASERSIST"/>
</dbReference>
<keyword evidence="2" id="KW-0805">Transcription regulation</keyword>
<dbReference type="PANTHER" id="PTHR35807:SF1">
    <property type="entry name" value="TRANSCRIPTIONAL REGULATOR REDD"/>
    <property type="match status" value="1"/>
</dbReference>
<evidence type="ECO:0000256" key="3">
    <source>
        <dbReference type="ARBA" id="ARBA00023125"/>
    </source>
</evidence>
<keyword evidence="10" id="KW-1185">Reference proteome</keyword>
<dbReference type="SUPFAM" id="SSF46894">
    <property type="entry name" value="C-terminal effector domain of the bipartite response regulators"/>
    <property type="match status" value="1"/>
</dbReference>
<evidence type="ECO:0000256" key="4">
    <source>
        <dbReference type="ARBA" id="ARBA00023163"/>
    </source>
</evidence>
<feature type="compositionally biased region" description="Low complexity" evidence="7">
    <location>
        <begin position="643"/>
        <end position="658"/>
    </location>
</feature>
<dbReference type="PROSITE" id="PS51755">
    <property type="entry name" value="OMPR_PHOB"/>
    <property type="match status" value="1"/>
</dbReference>
<dbReference type="SUPFAM" id="SSF48452">
    <property type="entry name" value="TPR-like"/>
    <property type="match status" value="2"/>
</dbReference>
<feature type="DNA-binding region" description="OmpR/PhoB-type" evidence="6">
    <location>
        <begin position="1"/>
        <end position="100"/>
    </location>
</feature>
<dbReference type="Gene3D" id="3.40.50.300">
    <property type="entry name" value="P-loop containing nucleotide triphosphate hydrolases"/>
    <property type="match status" value="1"/>
</dbReference>
<dbReference type="InterPro" id="IPR027417">
    <property type="entry name" value="P-loop_NTPase"/>
</dbReference>
<keyword evidence="4" id="KW-0804">Transcription</keyword>
<dbReference type="InterPro" id="IPR019734">
    <property type="entry name" value="TPR_rpt"/>
</dbReference>
<dbReference type="Pfam" id="PF00931">
    <property type="entry name" value="NB-ARC"/>
    <property type="match status" value="1"/>
</dbReference>
<dbReference type="SMART" id="SM00028">
    <property type="entry name" value="TPR"/>
    <property type="match status" value="5"/>
</dbReference>
<dbReference type="InterPro" id="IPR011990">
    <property type="entry name" value="TPR-like_helical_dom_sf"/>
</dbReference>
<accession>A0A931FWB8</accession>
<dbReference type="SUPFAM" id="SSF52540">
    <property type="entry name" value="P-loop containing nucleoside triphosphate hydrolases"/>
    <property type="match status" value="1"/>
</dbReference>
<dbReference type="InterPro" id="IPR001867">
    <property type="entry name" value="OmpR/PhoB-type_DNA-bd"/>
</dbReference>
<dbReference type="GO" id="GO:0003677">
    <property type="term" value="F:DNA binding"/>
    <property type="evidence" value="ECO:0007669"/>
    <property type="project" value="UniProtKB-UniRule"/>
</dbReference>
<dbReference type="SMART" id="SM01043">
    <property type="entry name" value="BTAD"/>
    <property type="match status" value="1"/>
</dbReference>
<dbReference type="EMBL" id="JADQTO010000003">
    <property type="protein sequence ID" value="MBG0561180.1"/>
    <property type="molecule type" value="Genomic_DNA"/>
</dbReference>
<evidence type="ECO:0000256" key="2">
    <source>
        <dbReference type="ARBA" id="ARBA00023015"/>
    </source>
</evidence>
<dbReference type="GO" id="GO:0043531">
    <property type="term" value="F:ADP binding"/>
    <property type="evidence" value="ECO:0007669"/>
    <property type="project" value="InterPro"/>
</dbReference>
<evidence type="ECO:0000256" key="7">
    <source>
        <dbReference type="SAM" id="MobiDB-lite"/>
    </source>
</evidence>
<dbReference type="RefSeq" id="WP_196412989.1">
    <property type="nucleotide sequence ID" value="NZ_JADQTO010000003.1"/>
</dbReference>
<evidence type="ECO:0000313" key="10">
    <source>
        <dbReference type="Proteomes" id="UP000598146"/>
    </source>
</evidence>
<feature type="domain" description="OmpR/PhoB-type" evidence="8">
    <location>
        <begin position="1"/>
        <end position="100"/>
    </location>
</feature>
<dbReference type="Pfam" id="PF03704">
    <property type="entry name" value="BTAD"/>
    <property type="match status" value="1"/>
</dbReference>
<dbReference type="InterPro" id="IPR005158">
    <property type="entry name" value="BTAD"/>
</dbReference>